<dbReference type="Pfam" id="PF13677">
    <property type="entry name" value="MotB_plug"/>
    <property type="match status" value="1"/>
</dbReference>
<dbReference type="InterPro" id="IPR050330">
    <property type="entry name" value="Bact_OuterMem_StrucFunc"/>
</dbReference>
<evidence type="ECO:0000256" key="6">
    <source>
        <dbReference type="ARBA" id="ARBA00023136"/>
    </source>
</evidence>
<dbReference type="InterPro" id="IPR036737">
    <property type="entry name" value="OmpA-like_sf"/>
</dbReference>
<dbReference type="InterPro" id="IPR006665">
    <property type="entry name" value="OmpA-like"/>
</dbReference>
<feature type="transmembrane region" description="Helical" evidence="8">
    <location>
        <begin position="29"/>
        <end position="49"/>
    </location>
</feature>
<keyword evidence="5 8" id="KW-1133">Transmembrane helix</keyword>
<dbReference type="Gene3D" id="3.30.1330.60">
    <property type="entry name" value="OmpA-like domain"/>
    <property type="match status" value="1"/>
</dbReference>
<name>A0A060UWI6_9PROT</name>
<dbReference type="EMBL" id="CCCS020000049">
    <property type="protein sequence ID" value="CDQ11118.1"/>
    <property type="molecule type" value="Genomic_DNA"/>
</dbReference>
<dbReference type="PROSITE" id="PS51123">
    <property type="entry name" value="OMPA_2"/>
    <property type="match status" value="1"/>
</dbReference>
<evidence type="ECO:0000256" key="5">
    <source>
        <dbReference type="ARBA" id="ARBA00022989"/>
    </source>
</evidence>
<evidence type="ECO:0000256" key="2">
    <source>
        <dbReference type="ARBA" id="ARBA00008914"/>
    </source>
</evidence>
<evidence type="ECO:0000256" key="1">
    <source>
        <dbReference type="ARBA" id="ARBA00004162"/>
    </source>
</evidence>
<dbReference type="EMBL" id="LT841305">
    <property type="protein sequence ID" value="SMH67480.1"/>
    <property type="molecule type" value="Genomic_DNA"/>
</dbReference>
<organism evidence="10">
    <name type="scientific">Acidithiobacillus ferrivorans</name>
    <dbReference type="NCBI Taxonomy" id="160808"/>
    <lineage>
        <taxon>Bacteria</taxon>
        <taxon>Pseudomonadati</taxon>
        <taxon>Pseudomonadota</taxon>
        <taxon>Acidithiobacillia</taxon>
        <taxon>Acidithiobacillales</taxon>
        <taxon>Acidithiobacillaceae</taxon>
        <taxon>Acidithiobacillus</taxon>
    </lineage>
</organism>
<evidence type="ECO:0000313" key="11">
    <source>
        <dbReference type="EMBL" id="SMH67480.1"/>
    </source>
</evidence>
<keyword evidence="10" id="KW-0966">Cell projection</keyword>
<reference evidence="11 12" key="3">
    <citation type="submission" date="2017-03" db="EMBL/GenBank/DDBJ databases">
        <authorList>
            <person name="Regsiter A."/>
            <person name="William W."/>
        </authorList>
    </citation>
    <scope>NUCLEOTIDE SEQUENCE [LARGE SCALE GENOMIC DNA]</scope>
    <source>
        <strain evidence="11">PRJEB5721</strain>
    </source>
</reference>
<dbReference type="InterPro" id="IPR025713">
    <property type="entry name" value="MotB-like_N_dom"/>
</dbReference>
<dbReference type="RefSeq" id="WP_051984863.1">
    <property type="nucleotide sequence ID" value="NZ_CCCS020000049.1"/>
</dbReference>
<feature type="domain" description="OmpA-like" evidence="9">
    <location>
        <begin position="139"/>
        <end position="262"/>
    </location>
</feature>
<keyword evidence="10" id="KW-0969">Cilium</keyword>
<protein>
    <submittedName>
        <fullName evidence="10 11">Flagellar motor rotation protein MotB</fullName>
    </submittedName>
</protein>
<comment type="similarity">
    <text evidence="2">Belongs to the MotB family.</text>
</comment>
<dbReference type="PANTHER" id="PTHR30329:SF20">
    <property type="entry name" value="EXPORTED PROTEIN"/>
    <property type="match status" value="1"/>
</dbReference>
<evidence type="ECO:0000313" key="12">
    <source>
        <dbReference type="Proteomes" id="UP000193925"/>
    </source>
</evidence>
<dbReference type="AlphaFoldDB" id="A0A060UWI6"/>
<dbReference type="SUPFAM" id="SSF103088">
    <property type="entry name" value="OmpA-like"/>
    <property type="match status" value="1"/>
</dbReference>
<dbReference type="Pfam" id="PF00691">
    <property type="entry name" value="OmpA"/>
    <property type="match status" value="1"/>
</dbReference>
<gene>
    <name evidence="11" type="ORF">AFERRI_50681</name>
    <name evidence="10" type="ORF">AFERRI_530013</name>
</gene>
<comment type="subcellular location">
    <subcellularLocation>
        <location evidence="1">Cell membrane</location>
        <topology evidence="1">Single-pass membrane protein</topology>
    </subcellularLocation>
</comment>
<reference evidence="10" key="2">
    <citation type="submission" date="2014-07" db="EMBL/GenBank/DDBJ databases">
        <title>Initial genome analysis of the psychrotolerant acidophile Acidithiobacillus ferrivorans CF27: insights into iron and sulfur oxidation pathways and into biofilm formation.</title>
        <authorList>
            <person name="Talla E."/>
            <person name="Hedrich S."/>
            <person name="Mangenot S."/>
            <person name="Ji B."/>
            <person name="Johnson D.B."/>
            <person name="Barbe V."/>
            <person name="Bonnefoy V."/>
        </authorList>
    </citation>
    <scope>NUCLEOTIDE SEQUENCE [LARGE SCALE GENOMIC DNA]</scope>
    <source>
        <strain evidence="10">CF27</strain>
    </source>
</reference>
<evidence type="ECO:0000259" key="9">
    <source>
        <dbReference type="PROSITE" id="PS51123"/>
    </source>
</evidence>
<keyword evidence="6 7" id="KW-0472">Membrane</keyword>
<keyword evidence="3" id="KW-1003">Cell membrane</keyword>
<dbReference type="GO" id="GO:0005886">
    <property type="term" value="C:plasma membrane"/>
    <property type="evidence" value="ECO:0007669"/>
    <property type="project" value="UniProtKB-SubCell"/>
</dbReference>
<keyword evidence="10" id="KW-0282">Flagellum</keyword>
<sequence>MSTKADDLEALDEQRHKRSENAAGADRWLISYADFMTLLLAFFIVMFAISQVNKAKVEGFEQSMQVAFGGKRPVTETVPPKANAPFHHLPSPVPLIAVPPAVAQAIREQELAMRRMRDELEKVLQPLINAHEVSIAHTPMGTRIRINASVLFANGSAQLQPKALQIVDAVGLVLKPLNYRIFVEGYTNKEPMRSAKYPSNWYLSSGRALSVLNRFLHDGVNPSVLSAVGRGRYHPAVPYTQKTMQQALAGNRRVTIVVQGNTRIIMREMTRLTEQMPTGIANATIN</sequence>
<evidence type="ECO:0000256" key="8">
    <source>
        <dbReference type="SAM" id="Phobius"/>
    </source>
</evidence>
<evidence type="ECO:0000256" key="4">
    <source>
        <dbReference type="ARBA" id="ARBA00022692"/>
    </source>
</evidence>
<evidence type="ECO:0000256" key="7">
    <source>
        <dbReference type="PROSITE-ProRule" id="PRU00473"/>
    </source>
</evidence>
<keyword evidence="4 8" id="KW-0812">Transmembrane</keyword>
<proteinExistence type="inferred from homology"/>
<keyword evidence="12" id="KW-1185">Reference proteome</keyword>
<evidence type="ECO:0000313" key="10">
    <source>
        <dbReference type="EMBL" id="CDQ11118.1"/>
    </source>
</evidence>
<dbReference type="Proteomes" id="UP000193925">
    <property type="component" value="Chromosome AFERRI"/>
</dbReference>
<dbReference type="CDD" id="cd07185">
    <property type="entry name" value="OmpA_C-like"/>
    <property type="match status" value="1"/>
</dbReference>
<accession>A0A060UWI6</accession>
<evidence type="ECO:0000256" key="3">
    <source>
        <dbReference type="ARBA" id="ARBA00022475"/>
    </source>
</evidence>
<dbReference type="PANTHER" id="PTHR30329">
    <property type="entry name" value="STATOR ELEMENT OF FLAGELLAR MOTOR COMPLEX"/>
    <property type="match status" value="1"/>
</dbReference>
<reference evidence="10" key="1">
    <citation type="submission" date="2014-03" db="EMBL/GenBank/DDBJ databases">
        <authorList>
            <person name="Genoscope - CEA"/>
        </authorList>
    </citation>
    <scope>NUCLEOTIDE SEQUENCE [LARGE SCALE GENOMIC DNA]</scope>
    <source>
        <strain evidence="10">CF27</strain>
    </source>
</reference>